<evidence type="ECO:0000313" key="8">
    <source>
        <dbReference type="EMBL" id="CAG9761745.1"/>
    </source>
</evidence>
<feature type="transmembrane region" description="Helical" evidence="6">
    <location>
        <begin position="270"/>
        <end position="293"/>
    </location>
</feature>
<comment type="subcellular location">
    <subcellularLocation>
        <location evidence="1">Membrane</location>
        <topology evidence="1">Multi-pass membrane protein</topology>
    </subcellularLocation>
</comment>
<evidence type="ECO:0000313" key="9">
    <source>
        <dbReference type="Proteomes" id="UP001152799"/>
    </source>
</evidence>
<feature type="transmembrane region" description="Helical" evidence="6">
    <location>
        <begin position="426"/>
        <end position="448"/>
    </location>
</feature>
<dbReference type="GO" id="GO:0005774">
    <property type="term" value="C:vacuolar membrane"/>
    <property type="evidence" value="ECO:0007669"/>
    <property type="project" value="TreeGrafter"/>
</dbReference>
<organism evidence="8 9">
    <name type="scientific">Ceutorhynchus assimilis</name>
    <name type="common">cabbage seed weevil</name>
    <dbReference type="NCBI Taxonomy" id="467358"/>
    <lineage>
        <taxon>Eukaryota</taxon>
        <taxon>Metazoa</taxon>
        <taxon>Ecdysozoa</taxon>
        <taxon>Arthropoda</taxon>
        <taxon>Hexapoda</taxon>
        <taxon>Insecta</taxon>
        <taxon>Pterygota</taxon>
        <taxon>Neoptera</taxon>
        <taxon>Endopterygota</taxon>
        <taxon>Coleoptera</taxon>
        <taxon>Polyphaga</taxon>
        <taxon>Cucujiformia</taxon>
        <taxon>Curculionidae</taxon>
        <taxon>Ceutorhynchinae</taxon>
        <taxon>Ceutorhynchus</taxon>
    </lineage>
</organism>
<reference evidence="8" key="1">
    <citation type="submission" date="2022-01" db="EMBL/GenBank/DDBJ databases">
        <authorList>
            <person name="King R."/>
        </authorList>
    </citation>
    <scope>NUCLEOTIDE SEQUENCE</scope>
</reference>
<keyword evidence="2 6" id="KW-0812">Transmembrane</keyword>
<feature type="transmembrane region" description="Helical" evidence="6">
    <location>
        <begin position="362"/>
        <end position="379"/>
    </location>
</feature>
<evidence type="ECO:0000256" key="3">
    <source>
        <dbReference type="ARBA" id="ARBA00022989"/>
    </source>
</evidence>
<evidence type="ECO:0000256" key="2">
    <source>
        <dbReference type="ARBA" id="ARBA00022692"/>
    </source>
</evidence>
<dbReference type="GO" id="GO:0015179">
    <property type="term" value="F:L-amino acid transmembrane transporter activity"/>
    <property type="evidence" value="ECO:0007669"/>
    <property type="project" value="TreeGrafter"/>
</dbReference>
<dbReference type="OrthoDB" id="1684102at2759"/>
<dbReference type="Proteomes" id="UP001152799">
    <property type="component" value="Chromosome 10"/>
</dbReference>
<dbReference type="EMBL" id="OU892286">
    <property type="protein sequence ID" value="CAG9761745.1"/>
    <property type="molecule type" value="Genomic_DNA"/>
</dbReference>
<feature type="transmembrane region" description="Helical" evidence="6">
    <location>
        <begin position="172"/>
        <end position="189"/>
    </location>
</feature>
<gene>
    <name evidence="8" type="ORF">CEUTPL_LOCUS2439</name>
</gene>
<evidence type="ECO:0000256" key="1">
    <source>
        <dbReference type="ARBA" id="ARBA00004141"/>
    </source>
</evidence>
<feature type="transmembrane region" description="Helical" evidence="6">
    <location>
        <begin position="238"/>
        <end position="258"/>
    </location>
</feature>
<evidence type="ECO:0000256" key="4">
    <source>
        <dbReference type="ARBA" id="ARBA00023136"/>
    </source>
</evidence>
<dbReference type="Pfam" id="PF01490">
    <property type="entry name" value="Aa_trans"/>
    <property type="match status" value="1"/>
</dbReference>
<sequence length="456" mass="50574">MTQETVKLEPLGANKDPNRTENGLGDEYDPHLHREIESPTTNSETLIHLLKGCLGTGILAMPEAFKLSGMVNGIVSTLLIGLLCTYCLHVLVKAQYLMCKRLKVALLTYPDSMKVACEMGPPFLRGFAPFAPGLTNFFLIFYQMGICCVYVVFVGKNLKYVGDVYTSQKLSLIVYMLIVFVPFVLIICIKNLKLLAPFSILANIITLITFGVVCYYIFQNLDNFSDRPAVGNLADYPLYFGTTLFSLQAVGVVIALENNMATPKSFREPFGVLNIGMGIVTVIYVGMGMMGYWRYGEIIESSITMNFPIKEVLAQVIIISYSIAIYISYGLQGFVPVQIMWSNYIAKRVEDVNEKKKAFYEYLLRIVCVILTFVLAMTVPLLGLFISLVGSFCLSALGIAFPAIIEICANWPNNSHPRTLLFWKDMLLIVVGVIGLSAGSYSAIYAIVQKLASGDY</sequence>
<feature type="region of interest" description="Disordered" evidence="5">
    <location>
        <begin position="1"/>
        <end position="29"/>
    </location>
</feature>
<dbReference type="InterPro" id="IPR013057">
    <property type="entry name" value="AA_transpt_TM"/>
</dbReference>
<dbReference type="PANTHER" id="PTHR22950:SF340">
    <property type="entry name" value="AMINO ACID TRANSPORTER TRANSMEMBRANE DOMAIN-CONTAINING PROTEIN-RELATED"/>
    <property type="match status" value="1"/>
</dbReference>
<protein>
    <recommendedName>
        <fullName evidence="7">Amino acid transporter transmembrane domain-containing protein</fullName>
    </recommendedName>
</protein>
<feature type="transmembrane region" description="Helical" evidence="6">
    <location>
        <begin position="313"/>
        <end position="341"/>
    </location>
</feature>
<keyword evidence="4 6" id="KW-0472">Membrane</keyword>
<dbReference type="PANTHER" id="PTHR22950">
    <property type="entry name" value="AMINO ACID TRANSPORTER"/>
    <property type="match status" value="1"/>
</dbReference>
<feature type="transmembrane region" description="Helical" evidence="6">
    <location>
        <begin position="385"/>
        <end position="405"/>
    </location>
</feature>
<feature type="transmembrane region" description="Helical" evidence="6">
    <location>
        <begin position="70"/>
        <end position="92"/>
    </location>
</feature>
<evidence type="ECO:0000256" key="6">
    <source>
        <dbReference type="SAM" id="Phobius"/>
    </source>
</evidence>
<evidence type="ECO:0000256" key="5">
    <source>
        <dbReference type="SAM" id="MobiDB-lite"/>
    </source>
</evidence>
<feature type="domain" description="Amino acid transporter transmembrane" evidence="7">
    <location>
        <begin position="40"/>
        <end position="444"/>
    </location>
</feature>
<accession>A0A9N9Q9Z1</accession>
<evidence type="ECO:0000259" key="7">
    <source>
        <dbReference type="Pfam" id="PF01490"/>
    </source>
</evidence>
<feature type="transmembrane region" description="Helical" evidence="6">
    <location>
        <begin position="196"/>
        <end position="218"/>
    </location>
</feature>
<proteinExistence type="predicted"/>
<dbReference type="AlphaFoldDB" id="A0A9N9Q9Z1"/>
<keyword evidence="3 6" id="KW-1133">Transmembrane helix</keyword>
<keyword evidence="9" id="KW-1185">Reference proteome</keyword>
<name>A0A9N9Q9Z1_9CUCU</name>
<feature type="transmembrane region" description="Helical" evidence="6">
    <location>
        <begin position="134"/>
        <end position="152"/>
    </location>
</feature>